<sequence length="103" mass="12087">MWPSRRQWWTRAEEALRPAQLIRGHKGVWRPAEPGQRRCWQRRGPRLWWDRVPALRSDTAWIWTEPTWACGPPSSAGPQVRLRRGAWGAQRWGPVTRAGLKCP</sequence>
<reference evidence="1" key="1">
    <citation type="journal article" date="2022" name="bioRxiv">
        <title>Sequencing and chromosome-scale assembly of the giantPleurodeles waltlgenome.</title>
        <authorList>
            <person name="Brown T."/>
            <person name="Elewa A."/>
            <person name="Iarovenko S."/>
            <person name="Subramanian E."/>
            <person name="Araus A.J."/>
            <person name="Petzold A."/>
            <person name="Susuki M."/>
            <person name="Suzuki K.-i.T."/>
            <person name="Hayashi T."/>
            <person name="Toyoda A."/>
            <person name="Oliveira C."/>
            <person name="Osipova E."/>
            <person name="Leigh N.D."/>
            <person name="Simon A."/>
            <person name="Yun M.H."/>
        </authorList>
    </citation>
    <scope>NUCLEOTIDE SEQUENCE</scope>
    <source>
        <strain evidence="1">20211129_DDA</strain>
        <tissue evidence="1">Liver</tissue>
    </source>
</reference>
<name>A0AAV7VYI6_PLEWA</name>
<organism evidence="1 2">
    <name type="scientific">Pleurodeles waltl</name>
    <name type="common">Iberian ribbed newt</name>
    <dbReference type="NCBI Taxonomy" id="8319"/>
    <lineage>
        <taxon>Eukaryota</taxon>
        <taxon>Metazoa</taxon>
        <taxon>Chordata</taxon>
        <taxon>Craniata</taxon>
        <taxon>Vertebrata</taxon>
        <taxon>Euteleostomi</taxon>
        <taxon>Amphibia</taxon>
        <taxon>Batrachia</taxon>
        <taxon>Caudata</taxon>
        <taxon>Salamandroidea</taxon>
        <taxon>Salamandridae</taxon>
        <taxon>Pleurodelinae</taxon>
        <taxon>Pleurodeles</taxon>
    </lineage>
</organism>
<dbReference type="AlphaFoldDB" id="A0AAV7VYI6"/>
<evidence type="ECO:0000313" key="1">
    <source>
        <dbReference type="EMBL" id="KAJ1206338.1"/>
    </source>
</evidence>
<evidence type="ECO:0000313" key="2">
    <source>
        <dbReference type="Proteomes" id="UP001066276"/>
    </source>
</evidence>
<comment type="caution">
    <text evidence="1">The sequence shown here is derived from an EMBL/GenBank/DDBJ whole genome shotgun (WGS) entry which is preliminary data.</text>
</comment>
<protein>
    <submittedName>
        <fullName evidence="1">Uncharacterized protein</fullName>
    </submittedName>
</protein>
<gene>
    <name evidence="1" type="ORF">NDU88_001745</name>
</gene>
<dbReference type="EMBL" id="JANPWB010000002">
    <property type="protein sequence ID" value="KAJ1206338.1"/>
    <property type="molecule type" value="Genomic_DNA"/>
</dbReference>
<keyword evidence="2" id="KW-1185">Reference proteome</keyword>
<dbReference type="Proteomes" id="UP001066276">
    <property type="component" value="Chromosome 1_2"/>
</dbReference>
<proteinExistence type="predicted"/>
<accession>A0AAV7VYI6</accession>